<evidence type="ECO:0000259" key="1">
    <source>
        <dbReference type="Pfam" id="PF23643"/>
    </source>
</evidence>
<evidence type="ECO:0000313" key="2">
    <source>
        <dbReference type="EMBL" id="KAL0489490.1"/>
    </source>
</evidence>
<protein>
    <recommendedName>
        <fullName evidence="1">Trafficking protein particle complex subunit 13 C-terminal domain-containing protein</fullName>
    </recommendedName>
</protein>
<dbReference type="Proteomes" id="UP001431209">
    <property type="component" value="Unassembled WGS sequence"/>
</dbReference>
<evidence type="ECO:0000313" key="3">
    <source>
        <dbReference type="Proteomes" id="UP001431209"/>
    </source>
</evidence>
<accession>A0AAW2ZJ29</accession>
<name>A0AAW2ZJ29_9EUKA</name>
<proteinExistence type="predicted"/>
<dbReference type="AlphaFoldDB" id="A0AAW2ZJ29"/>
<sequence>MTVYTRYSENEGKIENLLPHIVDFDITLLHAQKKSSKDNVALRKNVESRRTQVFRGESVLSRVRVKPNNLTEHEQLINFGNVFNIPQVVTAKAVQTQEEKLNQIAELRKECLKVWKNLFSKLYIYSYLSRTLPNPVKPSPSSFGSPKLEREDSIVELKKFEGDEIDCYIFKSADVTKQTANSQSIYTLRSPLPFTEDDQDLTYEVEIEIEDEANEGNQHLVVDVFISSEQFSHTIVRTLADITPQQTDSIVPLELNLLLPYATSQHYLPTKPLMVLDVLSISSFSRMINMKNYVQISVENLHEEHHVTIEDVDLHLVGSTLVKYLSPQEAQSTLVSKNHYGQKPQEQSNLPNENVEASHKMKKDSCIAVHELFQSFVDKKCLPITLKPFEIFTLTHVVTPSNTNYSIDHLMSNKPEILSTSSKKPVTTLAKRKVSYFRSATNNPQNMVRDDSLCEYNSSATVKYKLQGETEIQMMGRLQARWVAVLRRGLFASIKSNVMHVKRLEPFFVSVFVTNLSDKDCDLVLTKTVEPNDVLLCQDQQVEMGVVAPQDARKVNLRFIGVQEGVSTVCDLYCYNKKTKQNMMFPFSCQVIVTE</sequence>
<feature type="domain" description="Trafficking protein particle complex subunit 13 C-terminal" evidence="1">
    <location>
        <begin position="501"/>
        <end position="593"/>
    </location>
</feature>
<dbReference type="InterPro" id="IPR055428">
    <property type="entry name" value="TRAPPC13_C"/>
</dbReference>
<comment type="caution">
    <text evidence="2">The sequence shown here is derived from an EMBL/GenBank/DDBJ whole genome shotgun (WGS) entry which is preliminary data.</text>
</comment>
<dbReference type="Pfam" id="PF23643">
    <property type="entry name" value="TRAPPC13_C"/>
    <property type="match status" value="1"/>
</dbReference>
<reference evidence="2 3" key="1">
    <citation type="submission" date="2024-03" db="EMBL/GenBank/DDBJ databases">
        <title>The Acrasis kona genome and developmental transcriptomes reveal deep origins of eukaryotic multicellular pathways.</title>
        <authorList>
            <person name="Sheikh S."/>
            <person name="Fu C.-J."/>
            <person name="Brown M.W."/>
            <person name="Baldauf S.L."/>
        </authorList>
    </citation>
    <scope>NUCLEOTIDE SEQUENCE [LARGE SCALE GENOMIC DNA]</scope>
    <source>
        <strain evidence="2 3">ATCC MYA-3509</strain>
    </source>
</reference>
<gene>
    <name evidence="2" type="ORF">AKO1_010475</name>
</gene>
<dbReference type="EMBL" id="JAOPGA020001561">
    <property type="protein sequence ID" value="KAL0489490.1"/>
    <property type="molecule type" value="Genomic_DNA"/>
</dbReference>
<organism evidence="2 3">
    <name type="scientific">Acrasis kona</name>
    <dbReference type="NCBI Taxonomy" id="1008807"/>
    <lineage>
        <taxon>Eukaryota</taxon>
        <taxon>Discoba</taxon>
        <taxon>Heterolobosea</taxon>
        <taxon>Tetramitia</taxon>
        <taxon>Eutetramitia</taxon>
        <taxon>Acrasidae</taxon>
        <taxon>Acrasis</taxon>
    </lineage>
</organism>
<keyword evidence="3" id="KW-1185">Reference proteome</keyword>